<dbReference type="GO" id="GO:0005737">
    <property type="term" value="C:cytoplasm"/>
    <property type="evidence" value="ECO:0007669"/>
    <property type="project" value="UniProtKB-SubCell"/>
</dbReference>
<dbReference type="Pfam" id="PF01795">
    <property type="entry name" value="Methyltransf_5"/>
    <property type="match status" value="1"/>
</dbReference>
<evidence type="ECO:0000313" key="8">
    <source>
        <dbReference type="EMBL" id="EGV32070.1"/>
    </source>
</evidence>
<feature type="binding site" evidence="7">
    <location>
        <position position="90"/>
    </location>
    <ligand>
        <name>S-adenosyl-L-methionine</name>
        <dbReference type="ChEBI" id="CHEBI:59789"/>
    </ligand>
</feature>
<reference evidence="8 9" key="1">
    <citation type="submission" date="2011-06" db="EMBL/GenBank/DDBJ databases">
        <title>The draft genome of Thiorhodococcus drewsii AZ1.</title>
        <authorList>
            <consortium name="US DOE Joint Genome Institute (JGI-PGF)"/>
            <person name="Lucas S."/>
            <person name="Han J."/>
            <person name="Lapidus A."/>
            <person name="Cheng J.-F."/>
            <person name="Goodwin L."/>
            <person name="Pitluck S."/>
            <person name="Peters L."/>
            <person name="Land M.L."/>
            <person name="Hauser L."/>
            <person name="Vogl K."/>
            <person name="Liu Z."/>
            <person name="Imhoff J."/>
            <person name="Thiel V."/>
            <person name="Frigaard N.-U."/>
            <person name="Bryant D.A."/>
            <person name="Woyke T.J."/>
        </authorList>
    </citation>
    <scope>NUCLEOTIDE SEQUENCE [LARGE SCALE GENOMIC DNA]</scope>
    <source>
        <strain evidence="8 9">AZ1</strain>
    </source>
</reference>
<dbReference type="PATRIC" id="fig|765913.3.peg.1670"/>
<dbReference type="GO" id="GO:0071424">
    <property type="term" value="F:rRNA (cytosine-N4-)-methyltransferase activity"/>
    <property type="evidence" value="ECO:0007669"/>
    <property type="project" value="UniProtKB-UniRule"/>
</dbReference>
<evidence type="ECO:0000256" key="3">
    <source>
        <dbReference type="ARBA" id="ARBA00022552"/>
    </source>
</evidence>
<dbReference type="GO" id="GO:0070475">
    <property type="term" value="P:rRNA base methylation"/>
    <property type="evidence" value="ECO:0007669"/>
    <property type="project" value="UniProtKB-UniRule"/>
</dbReference>
<dbReference type="PANTHER" id="PTHR11265:SF0">
    <property type="entry name" value="12S RRNA N4-METHYLCYTIDINE METHYLTRANSFERASE"/>
    <property type="match status" value="1"/>
</dbReference>
<protein>
    <recommendedName>
        <fullName evidence="7">Ribosomal RNA small subunit methyltransferase H</fullName>
        <ecNumber evidence="7">2.1.1.199</ecNumber>
    </recommendedName>
    <alternativeName>
        <fullName evidence="7">16S rRNA m(4)C1402 methyltransferase</fullName>
    </alternativeName>
    <alternativeName>
        <fullName evidence="7">rRNA (cytosine-N(4)-)-methyltransferase RsmH</fullName>
    </alternativeName>
</protein>
<organism evidence="8 9">
    <name type="scientific">Thiorhodococcus drewsii AZ1</name>
    <dbReference type="NCBI Taxonomy" id="765913"/>
    <lineage>
        <taxon>Bacteria</taxon>
        <taxon>Pseudomonadati</taxon>
        <taxon>Pseudomonadota</taxon>
        <taxon>Gammaproteobacteria</taxon>
        <taxon>Chromatiales</taxon>
        <taxon>Chromatiaceae</taxon>
        <taxon>Thiorhodococcus</taxon>
    </lineage>
</organism>
<evidence type="ECO:0000256" key="4">
    <source>
        <dbReference type="ARBA" id="ARBA00022603"/>
    </source>
</evidence>
<dbReference type="NCBIfam" id="TIGR00006">
    <property type="entry name" value="16S rRNA (cytosine(1402)-N(4))-methyltransferase RsmH"/>
    <property type="match status" value="1"/>
</dbReference>
<dbReference type="InterPro" id="IPR029063">
    <property type="entry name" value="SAM-dependent_MTases_sf"/>
</dbReference>
<keyword evidence="5 7" id="KW-0808">Transferase</keyword>
<dbReference type="EMBL" id="AFWT01000009">
    <property type="protein sequence ID" value="EGV32070.1"/>
    <property type="molecule type" value="Genomic_DNA"/>
</dbReference>
<keyword evidence="6 7" id="KW-0949">S-adenosyl-L-methionine</keyword>
<evidence type="ECO:0000313" key="9">
    <source>
        <dbReference type="Proteomes" id="UP000004200"/>
    </source>
</evidence>
<dbReference type="HAMAP" id="MF_01007">
    <property type="entry name" value="16SrRNA_methyltr_H"/>
    <property type="match status" value="1"/>
</dbReference>
<evidence type="ECO:0000256" key="5">
    <source>
        <dbReference type="ARBA" id="ARBA00022679"/>
    </source>
</evidence>
<dbReference type="RefSeq" id="WP_007040358.1">
    <property type="nucleotide sequence ID" value="NZ_AFWT01000009.1"/>
</dbReference>
<gene>
    <name evidence="7" type="primary">rsmH</name>
    <name evidence="8" type="ORF">ThidrDRAFT_1644</name>
</gene>
<feature type="binding site" evidence="7">
    <location>
        <position position="64"/>
    </location>
    <ligand>
        <name>S-adenosyl-L-methionine</name>
        <dbReference type="ChEBI" id="CHEBI:59789"/>
    </ligand>
</feature>
<keyword evidence="9" id="KW-1185">Reference proteome</keyword>
<name>G2E031_9GAMM</name>
<evidence type="ECO:0000256" key="2">
    <source>
        <dbReference type="ARBA" id="ARBA00022490"/>
    </source>
</evidence>
<keyword evidence="3 7" id="KW-0698">rRNA processing</keyword>
<dbReference type="SUPFAM" id="SSF81799">
    <property type="entry name" value="Putative methyltransferase TM0872, insert domain"/>
    <property type="match status" value="1"/>
</dbReference>
<dbReference type="InterPro" id="IPR023397">
    <property type="entry name" value="SAM-dep_MeTrfase_MraW_recog"/>
</dbReference>
<dbReference type="PIRSF" id="PIRSF004486">
    <property type="entry name" value="MraW"/>
    <property type="match status" value="1"/>
</dbReference>
<dbReference type="PANTHER" id="PTHR11265">
    <property type="entry name" value="S-ADENOSYL-METHYLTRANSFERASE MRAW"/>
    <property type="match status" value="1"/>
</dbReference>
<dbReference type="STRING" id="765913.ThidrDRAFT_1644"/>
<comment type="subcellular location">
    <subcellularLocation>
        <location evidence="7">Cytoplasm</location>
    </subcellularLocation>
</comment>
<evidence type="ECO:0000256" key="7">
    <source>
        <dbReference type="HAMAP-Rule" id="MF_01007"/>
    </source>
</evidence>
<dbReference type="Gene3D" id="1.10.150.170">
    <property type="entry name" value="Putative methyltransferase TM0872, insert domain"/>
    <property type="match status" value="1"/>
</dbReference>
<feature type="binding site" evidence="7">
    <location>
        <position position="119"/>
    </location>
    <ligand>
        <name>S-adenosyl-L-methionine</name>
        <dbReference type="ChEBI" id="CHEBI:59789"/>
    </ligand>
</feature>
<dbReference type="InterPro" id="IPR002903">
    <property type="entry name" value="RsmH"/>
</dbReference>
<comment type="function">
    <text evidence="7">Specifically methylates the N4 position of cytidine in position 1402 (C1402) of 16S rRNA.</text>
</comment>
<dbReference type="FunFam" id="1.10.150.170:FF:000001">
    <property type="entry name" value="Ribosomal RNA small subunit methyltransferase H"/>
    <property type="match status" value="1"/>
</dbReference>
<keyword evidence="4 7" id="KW-0489">Methyltransferase</keyword>
<dbReference type="Gene3D" id="3.40.50.150">
    <property type="entry name" value="Vaccinia Virus protein VP39"/>
    <property type="match status" value="1"/>
</dbReference>
<dbReference type="AlphaFoldDB" id="G2E031"/>
<feature type="binding site" evidence="7">
    <location>
        <begin position="44"/>
        <end position="46"/>
    </location>
    <ligand>
        <name>S-adenosyl-L-methionine</name>
        <dbReference type="ChEBI" id="CHEBI:59789"/>
    </ligand>
</feature>
<evidence type="ECO:0000256" key="1">
    <source>
        <dbReference type="ARBA" id="ARBA00010396"/>
    </source>
</evidence>
<evidence type="ECO:0000256" key="6">
    <source>
        <dbReference type="ARBA" id="ARBA00022691"/>
    </source>
</evidence>
<keyword evidence="2 7" id="KW-0963">Cytoplasm</keyword>
<accession>G2E031</accession>
<proteinExistence type="inferred from homology"/>
<feature type="binding site" evidence="7">
    <location>
        <position position="112"/>
    </location>
    <ligand>
        <name>S-adenosyl-L-methionine</name>
        <dbReference type="ChEBI" id="CHEBI:59789"/>
    </ligand>
</feature>
<dbReference type="eggNOG" id="COG0275">
    <property type="taxonomic scope" value="Bacteria"/>
</dbReference>
<dbReference type="Proteomes" id="UP000004200">
    <property type="component" value="Unassembled WGS sequence"/>
</dbReference>
<comment type="similarity">
    <text evidence="1 7">Belongs to the methyltransferase superfamily. RsmH family.</text>
</comment>
<sequence length="320" mass="34941">MTNVFRNDLSGDLPLHLPVLLEESVSALVWNPDGVYIDCTFGRGGHSRAVLERLGHAGRLIGIDRDPEAVAEGELLAARDSRFSIHHGRFSSIGEIARQAGVAGRLSGILLDLGVSSPQLDSPGRGFSFGADGPLDMRMDPERGLSAADWLAKADESEIASVLYELGEERFSRRIARAIVAARAETPILTTSQLADLVARSVRTREPGKHPATRTFQALRIRVNEELDEVRLCLDQVCDLLAVAGHLVVISFHSLEDRIVKRFIRDESRGPQLPKGLPVQAVETRGRLCALGKQVRSSDEEVAANPRARSAVMRIAERLP</sequence>
<dbReference type="SUPFAM" id="SSF53335">
    <property type="entry name" value="S-adenosyl-L-methionine-dependent methyltransferases"/>
    <property type="match status" value="1"/>
</dbReference>
<comment type="catalytic activity">
    <reaction evidence="7">
        <text>cytidine(1402) in 16S rRNA + S-adenosyl-L-methionine = N(4)-methylcytidine(1402) in 16S rRNA + S-adenosyl-L-homocysteine + H(+)</text>
        <dbReference type="Rhea" id="RHEA:42928"/>
        <dbReference type="Rhea" id="RHEA-COMP:10286"/>
        <dbReference type="Rhea" id="RHEA-COMP:10287"/>
        <dbReference type="ChEBI" id="CHEBI:15378"/>
        <dbReference type="ChEBI" id="CHEBI:57856"/>
        <dbReference type="ChEBI" id="CHEBI:59789"/>
        <dbReference type="ChEBI" id="CHEBI:74506"/>
        <dbReference type="ChEBI" id="CHEBI:82748"/>
        <dbReference type="EC" id="2.1.1.199"/>
    </reaction>
</comment>
<comment type="caution">
    <text evidence="8">The sequence shown here is derived from an EMBL/GenBank/DDBJ whole genome shotgun (WGS) entry which is preliminary data.</text>
</comment>
<dbReference type="OrthoDB" id="9806637at2"/>
<dbReference type="EC" id="2.1.1.199" evidence="7"/>